<evidence type="ECO:0000256" key="1">
    <source>
        <dbReference type="ARBA" id="ARBA00004173"/>
    </source>
</evidence>
<dbReference type="GO" id="GO:0005739">
    <property type="term" value="C:mitochondrion"/>
    <property type="evidence" value="ECO:0007669"/>
    <property type="project" value="UniProtKB-SubCell"/>
</dbReference>
<keyword evidence="7" id="KW-1185">Reference proteome</keyword>
<dbReference type="GO" id="GO:0033615">
    <property type="term" value="P:mitochondrial proton-transporting ATP synthase complex assembly"/>
    <property type="evidence" value="ECO:0007669"/>
    <property type="project" value="TreeGrafter"/>
</dbReference>
<proteinExistence type="inferred from homology"/>
<evidence type="ECO:0000313" key="6">
    <source>
        <dbReference type="EMBL" id="KAF2671407.1"/>
    </source>
</evidence>
<evidence type="ECO:0000256" key="3">
    <source>
        <dbReference type="ARBA" id="ARBA00022946"/>
    </source>
</evidence>
<evidence type="ECO:0000256" key="4">
    <source>
        <dbReference type="ARBA" id="ARBA00023128"/>
    </source>
</evidence>
<evidence type="ECO:0000256" key="5">
    <source>
        <dbReference type="SAM" id="MobiDB-lite"/>
    </source>
</evidence>
<dbReference type="InterPro" id="IPR010591">
    <property type="entry name" value="ATP11"/>
</dbReference>
<evidence type="ECO:0000313" key="7">
    <source>
        <dbReference type="Proteomes" id="UP000799302"/>
    </source>
</evidence>
<feature type="region of interest" description="Disordered" evidence="5">
    <location>
        <begin position="97"/>
        <end position="128"/>
    </location>
</feature>
<dbReference type="Pfam" id="PF06644">
    <property type="entry name" value="ATP11"/>
    <property type="match status" value="1"/>
</dbReference>
<sequence length="317" mass="35968">MKVPKNPSIRRLFFKPGLVPRFQQRRWAKVQDIRINDARFLATQATQERVFEKYRDKLSRRAKEEGHHDVGSLRKAYEAKIEALKNDASLASKKTLTKNTDETTTQIPFSPPPPPEPQSPKVVAPKTSDVPGVKTLSSFIDLDKTKALPPKEIEYIWRLRHAKDANSLCAVIPGPTYAHLSLLARKHPQFVLPVPREGQGAEIHFLQWTFPHPDTATVLFTQLAEYKLRGEYASPHTTVSLHSELLVPKGLVLAQGNVQDERGMTVEDGRWLLMCLQKFYGPQAGEDGLRRRKLLEQFSNGDSGFSIQELLDEAERF</sequence>
<name>A0A6A6UIW7_9PEZI</name>
<feature type="compositionally biased region" description="Pro residues" evidence="5">
    <location>
        <begin position="109"/>
        <end position="118"/>
    </location>
</feature>
<gene>
    <name evidence="6" type="ORF">BT63DRAFT_477893</name>
</gene>
<comment type="subcellular location">
    <subcellularLocation>
        <location evidence="1">Mitochondrion</location>
    </subcellularLocation>
</comment>
<keyword evidence="3" id="KW-0809">Transit peptide</keyword>
<protein>
    <submittedName>
        <fullName evidence="6">ATP11-domain-containing protein</fullName>
    </submittedName>
</protein>
<accession>A0A6A6UIW7</accession>
<keyword evidence="4" id="KW-0496">Mitochondrion</keyword>
<dbReference type="AlphaFoldDB" id="A0A6A6UIW7"/>
<reference evidence="6" key="1">
    <citation type="journal article" date="2020" name="Stud. Mycol.">
        <title>101 Dothideomycetes genomes: a test case for predicting lifestyles and emergence of pathogens.</title>
        <authorList>
            <person name="Haridas S."/>
            <person name="Albert R."/>
            <person name="Binder M."/>
            <person name="Bloem J."/>
            <person name="Labutti K."/>
            <person name="Salamov A."/>
            <person name="Andreopoulos B."/>
            <person name="Baker S."/>
            <person name="Barry K."/>
            <person name="Bills G."/>
            <person name="Bluhm B."/>
            <person name="Cannon C."/>
            <person name="Castanera R."/>
            <person name="Culley D."/>
            <person name="Daum C."/>
            <person name="Ezra D."/>
            <person name="Gonzalez J."/>
            <person name="Henrissat B."/>
            <person name="Kuo A."/>
            <person name="Liang C."/>
            <person name="Lipzen A."/>
            <person name="Lutzoni F."/>
            <person name="Magnuson J."/>
            <person name="Mondo S."/>
            <person name="Nolan M."/>
            <person name="Ohm R."/>
            <person name="Pangilinan J."/>
            <person name="Park H.-J."/>
            <person name="Ramirez L."/>
            <person name="Alfaro M."/>
            <person name="Sun H."/>
            <person name="Tritt A."/>
            <person name="Yoshinaga Y."/>
            <person name="Zwiers L.-H."/>
            <person name="Turgeon B."/>
            <person name="Goodwin S."/>
            <person name="Spatafora J."/>
            <person name="Crous P."/>
            <person name="Grigoriev I."/>
        </authorList>
    </citation>
    <scope>NUCLEOTIDE SEQUENCE</scope>
    <source>
        <strain evidence="6">CBS 115976</strain>
    </source>
</reference>
<organism evidence="6 7">
    <name type="scientific">Microthyrium microscopicum</name>
    <dbReference type="NCBI Taxonomy" id="703497"/>
    <lineage>
        <taxon>Eukaryota</taxon>
        <taxon>Fungi</taxon>
        <taxon>Dikarya</taxon>
        <taxon>Ascomycota</taxon>
        <taxon>Pezizomycotina</taxon>
        <taxon>Dothideomycetes</taxon>
        <taxon>Dothideomycetes incertae sedis</taxon>
        <taxon>Microthyriales</taxon>
        <taxon>Microthyriaceae</taxon>
        <taxon>Microthyrium</taxon>
    </lineage>
</organism>
<dbReference type="PANTHER" id="PTHR13126">
    <property type="entry name" value="CHAPERONE ATP11"/>
    <property type="match status" value="1"/>
</dbReference>
<dbReference type="OrthoDB" id="16535at2759"/>
<comment type="similarity">
    <text evidence="2">Belongs to the ATP11 family.</text>
</comment>
<evidence type="ECO:0000256" key="2">
    <source>
        <dbReference type="ARBA" id="ARBA00009116"/>
    </source>
</evidence>
<dbReference type="PANTHER" id="PTHR13126:SF0">
    <property type="entry name" value="ATP SYNTHASE MITOCHONDRIAL F1 COMPLEX ASSEMBLY FACTOR 1"/>
    <property type="match status" value="1"/>
</dbReference>
<dbReference type="Proteomes" id="UP000799302">
    <property type="component" value="Unassembled WGS sequence"/>
</dbReference>
<dbReference type="EMBL" id="MU004233">
    <property type="protein sequence ID" value="KAF2671407.1"/>
    <property type="molecule type" value="Genomic_DNA"/>
</dbReference>